<dbReference type="InterPro" id="IPR002562">
    <property type="entry name" value="3'-5'_exonuclease_dom"/>
</dbReference>
<evidence type="ECO:0000259" key="1">
    <source>
        <dbReference type="SMART" id="SM00474"/>
    </source>
</evidence>
<dbReference type="PANTHER" id="PTHR47765">
    <property type="entry name" value="3'-5' EXONUCLEASE DOMAIN-CONTAINING PROTEIN"/>
    <property type="match status" value="1"/>
</dbReference>
<name>A0AAV1JKV8_9NEOP</name>
<accession>A0AAV1JKV8</accession>
<dbReference type="InterPro" id="IPR052408">
    <property type="entry name" value="Exonuclease_MUT-7-like"/>
</dbReference>
<dbReference type="GO" id="GO:0006139">
    <property type="term" value="P:nucleobase-containing compound metabolic process"/>
    <property type="evidence" value="ECO:0007669"/>
    <property type="project" value="InterPro"/>
</dbReference>
<sequence>MNLSDLCSSSHQSVKIVPSIEDSLKAIGLDTHLSEEVKLWFNQLQVTWQTWRKSSAVENIFNLLYNFEEPHRIALACTIKCQEFKDCKPKSLPYYIIESLQKWCEVHKRPPKDSLKLPAFHIAAMQRNQQFLIMVVKTFNIKTIKSEILPLVKDIMKNDDCKQASQIVSALELYDDIPIEDLIFPLILQDKINVIDEYLTDSPGQVRPLLEFLDSLLNKKCAIRDYVQKFLEDHKVYNIKYEKIHHKPLGKLVARLCSKYNVPVDTCQNLSKNRTTGGLKYLIYQKYVEHNVSASVWDDLVKDSLNRAEGCAEEFINMLVDYDHGEAIKWATYSKIEDSKLPLALQNLSIKENSTEVQEENWENKENSLRNYYELSIDKNSIVIIDAAEKFYDLLTSIRTCNLVSIDCEWKPSFGAVQSQVALIQIATPISVYLIDTFIFNEKQYASFWYQLNKSLFENDEIIKLGFGLEQDLKEIKASVAGLQNIKIKGEGLLDLSTLWKSLTEYGLYIPNSSDIEGHGLSSIVQICFGVPLEKSEQCSNWELRPLRNTQIYYAALDAFVLLEIYNYLQTLCTEQNINFEEICNEVMLDKKPKNVKRCKANHKLEVMACNIPKTAIDLSLLVEADLSYLIGYLRYCGIDTVVMPSKMVWHDAIDLALSEDRNILTSKLKLTCSSKYPQNSILYVEKGNIKDQIKKIYTTFYVVITQADLFKRCLYCNCVDLRTMNFKDFLDIYNKCQMLESTQTARSKYNSDDFEDDPLDDFFSDSDEDEKFISHPICHNQSEKCVTSKGALIDLSNLQKVYSFYHSNQNKSVLLCENCGKFYWEEEESIKSISEIVSQFVNNDT</sequence>
<dbReference type="GO" id="GO:0008408">
    <property type="term" value="F:3'-5' exonuclease activity"/>
    <property type="evidence" value="ECO:0007669"/>
    <property type="project" value="InterPro"/>
</dbReference>
<proteinExistence type="predicted"/>
<dbReference type="Pfam" id="PF01612">
    <property type="entry name" value="DNA_pol_A_exo1"/>
    <property type="match status" value="1"/>
</dbReference>
<gene>
    <name evidence="2" type="ORF">LNINA_LOCUS9202</name>
</gene>
<dbReference type="AlphaFoldDB" id="A0AAV1JKV8"/>
<dbReference type="SUPFAM" id="SSF53098">
    <property type="entry name" value="Ribonuclease H-like"/>
    <property type="match status" value="1"/>
</dbReference>
<feature type="domain" description="3'-5' exonuclease" evidence="1">
    <location>
        <begin position="382"/>
        <end position="574"/>
    </location>
</feature>
<evidence type="ECO:0000313" key="3">
    <source>
        <dbReference type="Proteomes" id="UP001497472"/>
    </source>
</evidence>
<reference evidence="2 3" key="1">
    <citation type="submission" date="2023-11" db="EMBL/GenBank/DDBJ databases">
        <authorList>
            <person name="Okamura Y."/>
        </authorList>
    </citation>
    <scope>NUCLEOTIDE SEQUENCE [LARGE SCALE GENOMIC DNA]</scope>
</reference>
<dbReference type="Proteomes" id="UP001497472">
    <property type="component" value="Unassembled WGS sequence"/>
</dbReference>
<dbReference type="InterPro" id="IPR012337">
    <property type="entry name" value="RNaseH-like_sf"/>
</dbReference>
<evidence type="ECO:0000313" key="2">
    <source>
        <dbReference type="EMBL" id="CAK1549944.1"/>
    </source>
</evidence>
<dbReference type="GO" id="GO:0003676">
    <property type="term" value="F:nucleic acid binding"/>
    <property type="evidence" value="ECO:0007669"/>
    <property type="project" value="InterPro"/>
</dbReference>
<dbReference type="InterPro" id="IPR036397">
    <property type="entry name" value="RNaseH_sf"/>
</dbReference>
<dbReference type="InterPro" id="IPR002782">
    <property type="entry name" value="Mut7-C_RNAse_dom"/>
</dbReference>
<protein>
    <recommendedName>
        <fullName evidence="1">3'-5' exonuclease domain-containing protein</fullName>
    </recommendedName>
</protein>
<dbReference type="Pfam" id="PF01927">
    <property type="entry name" value="Mut7-C"/>
    <property type="match status" value="1"/>
</dbReference>
<comment type="caution">
    <text evidence="2">The sequence shown here is derived from an EMBL/GenBank/DDBJ whole genome shotgun (WGS) entry which is preliminary data.</text>
</comment>
<dbReference type="EMBL" id="CAVLEF010000040">
    <property type="protein sequence ID" value="CAK1549944.1"/>
    <property type="molecule type" value="Genomic_DNA"/>
</dbReference>
<dbReference type="SMART" id="SM00474">
    <property type="entry name" value="35EXOc"/>
    <property type="match status" value="1"/>
</dbReference>
<dbReference type="Gene3D" id="3.30.420.10">
    <property type="entry name" value="Ribonuclease H-like superfamily/Ribonuclease H"/>
    <property type="match status" value="1"/>
</dbReference>
<keyword evidence="3" id="KW-1185">Reference proteome</keyword>
<organism evidence="2 3">
    <name type="scientific">Leptosia nina</name>
    <dbReference type="NCBI Taxonomy" id="320188"/>
    <lineage>
        <taxon>Eukaryota</taxon>
        <taxon>Metazoa</taxon>
        <taxon>Ecdysozoa</taxon>
        <taxon>Arthropoda</taxon>
        <taxon>Hexapoda</taxon>
        <taxon>Insecta</taxon>
        <taxon>Pterygota</taxon>
        <taxon>Neoptera</taxon>
        <taxon>Endopterygota</taxon>
        <taxon>Lepidoptera</taxon>
        <taxon>Glossata</taxon>
        <taxon>Ditrysia</taxon>
        <taxon>Papilionoidea</taxon>
        <taxon>Pieridae</taxon>
        <taxon>Pierinae</taxon>
        <taxon>Leptosia</taxon>
    </lineage>
</organism>
<dbReference type="PANTHER" id="PTHR47765:SF2">
    <property type="entry name" value="EXONUCLEASE MUT-7 HOMOLOG"/>
    <property type="match status" value="1"/>
</dbReference>